<keyword evidence="3" id="KW-1185">Reference proteome</keyword>
<evidence type="ECO:0000313" key="3">
    <source>
        <dbReference type="Proteomes" id="UP000614216"/>
    </source>
</evidence>
<dbReference type="EMBL" id="JAEUGD010000064">
    <property type="protein sequence ID" value="MBL6448459.1"/>
    <property type="molecule type" value="Genomic_DNA"/>
</dbReference>
<name>A0A937KDH1_9BACT</name>
<reference evidence="2" key="1">
    <citation type="submission" date="2021-01" db="EMBL/GenBank/DDBJ databases">
        <title>Fulvivirga kasyanovii gen. nov., sp nov., a novel member of the phylum Bacteroidetes isolated from seawater in a mussel farm.</title>
        <authorList>
            <person name="Zhao L.-H."/>
            <person name="Wang Z.-J."/>
        </authorList>
    </citation>
    <scope>NUCLEOTIDE SEQUENCE</scope>
    <source>
        <strain evidence="2">29W222</strain>
    </source>
</reference>
<feature type="domain" description="Pyrrolo-quinoline quinone repeat" evidence="1">
    <location>
        <begin position="180"/>
        <end position="280"/>
    </location>
</feature>
<accession>A0A937KDH1</accession>
<dbReference type="InterPro" id="IPR015943">
    <property type="entry name" value="WD40/YVTN_repeat-like_dom_sf"/>
</dbReference>
<protein>
    <submittedName>
        <fullName evidence="2">PQQ-binding-like beta-propeller repeat protein</fullName>
    </submittedName>
</protein>
<evidence type="ECO:0000259" key="1">
    <source>
        <dbReference type="Pfam" id="PF13360"/>
    </source>
</evidence>
<dbReference type="PANTHER" id="PTHR34512:SF30">
    <property type="entry name" value="OUTER MEMBRANE PROTEIN ASSEMBLY FACTOR BAMB"/>
    <property type="match status" value="1"/>
</dbReference>
<sequence length="373" mass="42347">MKSIELFNIDMKIIFSVFLSLCALHINAQNAEIKPINYFAKLIWQNDLDFKEVLPAVKGNYAHLYGSILDVTTGAKLSSEGNVGVFSDQYIVYSTDLKLHALSLEVNGDSIENTRKRAYYIGENKIHSVKDSIWVDIVDDYLIEGINLKTNAKLWQTKSDSRIFNCPIINGDRVLVVNESTLMILNKRNGNPVSRYSIGGKVLSGMKISDDCVYMVVKDIGLVAFDLMKNEVIWTYPLGRYASKKNRIAYDDRYVYVTDNSLFALDKESGVLKWTIDETDNGYIEKTELTVIKDFLLFYLYEEGDQFLTVADKKSGSIIYQGLNSALIGKDSEVNDYETNENRMMMHFSSEVVNGDIIIGVLDDKIYGFKLMK</sequence>
<comment type="caution">
    <text evidence="2">The sequence shown here is derived from an EMBL/GenBank/DDBJ whole genome shotgun (WGS) entry which is preliminary data.</text>
</comment>
<proteinExistence type="predicted"/>
<dbReference type="Pfam" id="PF13360">
    <property type="entry name" value="PQQ_2"/>
    <property type="match status" value="1"/>
</dbReference>
<organism evidence="2 3">
    <name type="scientific">Fulvivirga marina</name>
    <dbReference type="NCBI Taxonomy" id="2494733"/>
    <lineage>
        <taxon>Bacteria</taxon>
        <taxon>Pseudomonadati</taxon>
        <taxon>Bacteroidota</taxon>
        <taxon>Cytophagia</taxon>
        <taxon>Cytophagales</taxon>
        <taxon>Fulvivirgaceae</taxon>
        <taxon>Fulvivirga</taxon>
    </lineage>
</organism>
<dbReference type="Proteomes" id="UP000614216">
    <property type="component" value="Unassembled WGS sequence"/>
</dbReference>
<dbReference type="PANTHER" id="PTHR34512">
    <property type="entry name" value="CELL SURFACE PROTEIN"/>
    <property type="match status" value="1"/>
</dbReference>
<gene>
    <name evidence="2" type="ORF">JMN32_19255</name>
</gene>
<dbReference type="SUPFAM" id="SSF50998">
    <property type="entry name" value="Quinoprotein alcohol dehydrogenase-like"/>
    <property type="match status" value="1"/>
</dbReference>
<dbReference type="Gene3D" id="2.130.10.10">
    <property type="entry name" value="YVTN repeat-like/Quinoprotein amine dehydrogenase"/>
    <property type="match status" value="1"/>
</dbReference>
<dbReference type="AlphaFoldDB" id="A0A937KDH1"/>
<evidence type="ECO:0000313" key="2">
    <source>
        <dbReference type="EMBL" id="MBL6448459.1"/>
    </source>
</evidence>
<dbReference type="InterPro" id="IPR011047">
    <property type="entry name" value="Quinoprotein_ADH-like_sf"/>
</dbReference>
<dbReference type="InterPro" id="IPR002372">
    <property type="entry name" value="PQQ_rpt_dom"/>
</dbReference>